<keyword evidence="1" id="KW-0732">Signal</keyword>
<accession>A0A809RJ24</accession>
<feature type="chain" id="PRO_5035198463" description="Autotransporter domain-containing protein" evidence="1">
    <location>
        <begin position="21"/>
        <end position="571"/>
    </location>
</feature>
<name>A0A809RJ24_9PROT</name>
<dbReference type="Proteomes" id="UP000662914">
    <property type="component" value="Chromosome"/>
</dbReference>
<gene>
    <name evidence="2" type="ORF">DSYM_01110</name>
</gene>
<dbReference type="AlphaFoldDB" id="A0A809RJ24"/>
<proteinExistence type="predicted"/>
<feature type="signal peptide" evidence="1">
    <location>
        <begin position="1"/>
        <end position="20"/>
    </location>
</feature>
<dbReference type="Gene3D" id="2.40.160.10">
    <property type="entry name" value="Porin"/>
    <property type="match status" value="1"/>
</dbReference>
<evidence type="ECO:0008006" key="4">
    <source>
        <dbReference type="Google" id="ProtNLM"/>
    </source>
</evidence>
<organism evidence="2 3">
    <name type="scientific">Candidatus Desulfobacillus denitrificans</name>
    <dbReference type="NCBI Taxonomy" id="2608985"/>
    <lineage>
        <taxon>Bacteria</taxon>
        <taxon>Pseudomonadati</taxon>
        <taxon>Pseudomonadota</taxon>
        <taxon>Betaproteobacteria</taxon>
        <taxon>Candidatus Desulfobacillus</taxon>
    </lineage>
</organism>
<dbReference type="EMBL" id="AP021857">
    <property type="protein sequence ID" value="BBO19412.1"/>
    <property type="molecule type" value="Genomic_DNA"/>
</dbReference>
<sequence>MRQCALPVIVLGLASSSARAGTQFSDNSTVLSQFAQASGAPAPRLAPDEDGATRIEWHGGATVDFYSRSASGGATLTPYSGGHFHRIGMQSDLRGTASEGDVSWAQFALTQSDDPSAIMLGNSQINTLNVGRAGLGYRVAFGDVAVNHSSFGANLPLRGLLAQRYFGQTLVSASAGVIAESWEALADQGRRRMFLKNAYALKAESSFGQNLQAYATAQGYREDGDSVGANVLAQVPSSGSTATAGLNWREGRYYLQAEGGLSRYGEKGLDGHRDRALIVDGGWQGDKLGLRLGHHDLGRYYASLSGLAGAGIRETYANASWQAAQWMSLTGDVRRSENRMAAPPVPPPPPTIPPTPVMPYIPFIGKTEAASLRAQINFPSVPGLGLGLSAGESHGKSSGGASNRSQNQGATLSYAAMAWNASLGYQNSKQSNSVTAGSDSRTDTWSASYGRNWSDATDVVPASWTLNATATASTQRQHLETGATAALNTLNLVISGERQPWGRLSAILGGSRGHDATGGGLRQYWYQLDAGRALGQRGGLRLYLRGTSSFQDRAAIAWRDRLAGIQLSYAF</sequence>
<dbReference type="KEGG" id="ddz:DSYM_01110"/>
<evidence type="ECO:0000313" key="2">
    <source>
        <dbReference type="EMBL" id="BBO19412.1"/>
    </source>
</evidence>
<evidence type="ECO:0000256" key="1">
    <source>
        <dbReference type="SAM" id="SignalP"/>
    </source>
</evidence>
<dbReference type="InterPro" id="IPR023614">
    <property type="entry name" value="Porin_dom_sf"/>
</dbReference>
<evidence type="ECO:0000313" key="3">
    <source>
        <dbReference type="Proteomes" id="UP000662914"/>
    </source>
</evidence>
<protein>
    <recommendedName>
        <fullName evidence="4">Autotransporter domain-containing protein</fullName>
    </recommendedName>
</protein>
<reference evidence="2" key="1">
    <citation type="journal article" name="DNA Res.">
        <title>The physiological potential of anammox bacteria as revealed by their core genome structure.</title>
        <authorList>
            <person name="Okubo T."/>
            <person name="Toyoda A."/>
            <person name="Fukuhara K."/>
            <person name="Uchiyama I."/>
            <person name="Harigaya Y."/>
            <person name="Kuroiwa M."/>
            <person name="Suzuki T."/>
            <person name="Murakami Y."/>
            <person name="Suwa Y."/>
            <person name="Takami H."/>
        </authorList>
    </citation>
    <scope>NUCLEOTIDE SEQUENCE</scope>
    <source>
        <strain evidence="2">317325-3</strain>
    </source>
</reference>